<sequence length="606" mass="65929">MSATATPPPAAAPALSAHDDHSDTAPASPVVDERDLPGGVSPRDYAPETPRPHAAQKRKRNEALRFSPEAAPGADSSSDSPSASPTAPLFAPPASRVMASPSRKKTLAGGIGIQSSELYSYPPKASCKEYILGWLTDHRDEVITIGLLKEFQIYLVGLCRSGVLFGPVMFGCVFDIDVNFAIDLEICVQFSIDLQTEGETIGEFFSLVGTSKRAFYESNVNALMQHHSCGMQIHPLSMEEANDLQKPEDAMCGRCASEKYKKKFKSCRTVFCEDSRMLHGSCTNCFFNGGMASCSMTRSSYAQPAAEEDSDVPSGQATSSSVPSMVPVNLRTRSAASNYTAAPAAREYRSDTVVWSKLGSLDLPSDYCSVQDKTFRPHAKLVPFELLKWKDGPSQEMEEANELRTIRLRKIVRKQQLVKRALKIKKDRRERLAWLRANRAAGKRAAEEQSRAAEVAAEPDDEDHSDNELPPALPAESQQDVDMSEHASVGDATKKDTTDMSYFLDHASSPPKTPEPELSEPDVPVPVQTTPPAPMAPADPAQTAPAAGPAVVQPAQSAPPAPALAELPTFAQTAVNKYEKEKARKKEQKKKKKQRQREEKAAAVSE</sequence>
<organism evidence="2 3">
    <name type="scientific">Pyrenophora teres f. teres</name>
    <dbReference type="NCBI Taxonomy" id="97479"/>
    <lineage>
        <taxon>Eukaryota</taxon>
        <taxon>Fungi</taxon>
        <taxon>Dikarya</taxon>
        <taxon>Ascomycota</taxon>
        <taxon>Pezizomycotina</taxon>
        <taxon>Dothideomycetes</taxon>
        <taxon>Pleosporomycetidae</taxon>
        <taxon>Pleosporales</taxon>
        <taxon>Pleosporineae</taxon>
        <taxon>Pleosporaceae</taxon>
        <taxon>Pyrenophora</taxon>
    </lineage>
</organism>
<dbReference type="EMBL" id="HG992985">
    <property type="protein sequence ID" value="CAE7205168.1"/>
    <property type="molecule type" value="Genomic_DNA"/>
</dbReference>
<reference evidence="2" key="1">
    <citation type="submission" date="2021-02" db="EMBL/GenBank/DDBJ databases">
        <authorList>
            <person name="Syme A R."/>
            <person name="Syme A R."/>
            <person name="Moolhuijzen P."/>
        </authorList>
    </citation>
    <scope>NUCLEOTIDE SEQUENCE</scope>
    <source>
        <strain evidence="2">W1-1</strain>
    </source>
</reference>
<gene>
    <name evidence="2" type="ORF">PTTW11_09251</name>
</gene>
<feature type="compositionally biased region" description="Pro residues" evidence="1">
    <location>
        <begin position="1"/>
        <end position="11"/>
    </location>
</feature>
<feature type="compositionally biased region" description="Basic and acidic residues" evidence="1">
    <location>
        <begin position="596"/>
        <end position="606"/>
    </location>
</feature>
<dbReference type="Proteomes" id="UP000472372">
    <property type="component" value="Chromosome 9"/>
</dbReference>
<dbReference type="Pfam" id="PF12511">
    <property type="entry name" value="DUF3716"/>
    <property type="match status" value="1"/>
</dbReference>
<evidence type="ECO:0000313" key="3">
    <source>
        <dbReference type="Proteomes" id="UP000472372"/>
    </source>
</evidence>
<evidence type="ECO:0000313" key="2">
    <source>
        <dbReference type="EMBL" id="CAE7205168.1"/>
    </source>
</evidence>
<feature type="compositionally biased region" description="Low complexity" evidence="1">
    <location>
        <begin position="538"/>
        <end position="556"/>
    </location>
</feature>
<accession>A0A6S6WCR6</accession>
<name>A0A6S6WCR6_9PLEO</name>
<evidence type="ECO:0000256" key="1">
    <source>
        <dbReference type="SAM" id="MobiDB-lite"/>
    </source>
</evidence>
<feature type="compositionally biased region" description="Basic residues" evidence="1">
    <location>
        <begin position="585"/>
        <end position="595"/>
    </location>
</feature>
<feature type="compositionally biased region" description="Low complexity" evidence="1">
    <location>
        <begin position="67"/>
        <end position="88"/>
    </location>
</feature>
<dbReference type="InterPro" id="IPR022190">
    <property type="entry name" value="DUF3716"/>
</dbReference>
<protein>
    <submittedName>
        <fullName evidence="2">DUF3716 domain containing protein</fullName>
    </submittedName>
</protein>
<feature type="region of interest" description="Disordered" evidence="1">
    <location>
        <begin position="439"/>
        <end position="606"/>
    </location>
</feature>
<proteinExistence type="predicted"/>
<feature type="region of interest" description="Disordered" evidence="1">
    <location>
        <begin position="1"/>
        <end position="101"/>
    </location>
</feature>
<dbReference type="AlphaFoldDB" id="A0A6S6WCR6"/>